<sequence>MFFVYGNYDRKSRPPNFDVSVEGTVVFSWRYPWSDEEAKNGVYSDLYTFIDDGDAKICFYSIATDSPVIGALEIVSVDPQSYSSLATGTDVILVNYGRFTGGLKAFGAGVSREGDKLGRAWEPDATLATTFGESFYLRTDDPIKNAEVAPNYFPQRLYQSAHTLTSPGSIEFMFTVDTSLDYMLWFHFAEIDTAVTASGQRVFDVFINSEAAFSEVDVYKEAGSFAAYDLFHVLKNLTGSALNVTLSPRVGTPILNGLENYAILPMDLSTSVDEVLAMLALKESLRVPERMGWNGDPCAPFNWDTWEGVTCNYAPDGKSLVITRLDLSGQGLKGTINDKITSLKHLRYLNMSNNNLRGSIPSGLGNDNLETVDLSSNDLTGSIPESLGQAQLVKVLLNNNELNGQVPLTLYTIGVRGGFFK</sequence>
<dbReference type="Gene3D" id="3.80.10.10">
    <property type="entry name" value="Ribonuclease Inhibitor"/>
    <property type="match status" value="1"/>
</dbReference>
<dbReference type="Pfam" id="PF00560">
    <property type="entry name" value="LRR_1"/>
    <property type="match status" value="2"/>
</dbReference>
<dbReference type="SUPFAM" id="SSF52058">
    <property type="entry name" value="L domain-like"/>
    <property type="match status" value="1"/>
</dbReference>
<evidence type="ECO:0000313" key="10">
    <source>
        <dbReference type="EMBL" id="EFJ07722.1"/>
    </source>
</evidence>
<dbReference type="Proteomes" id="UP000001514">
    <property type="component" value="Unassembled WGS sequence"/>
</dbReference>
<reference evidence="10 11" key="1">
    <citation type="journal article" date="2011" name="Science">
        <title>The Selaginella genome identifies genetic changes associated with the evolution of vascular plants.</title>
        <authorList>
            <person name="Banks J.A."/>
            <person name="Nishiyama T."/>
            <person name="Hasebe M."/>
            <person name="Bowman J.L."/>
            <person name="Gribskov M."/>
            <person name="dePamphilis C."/>
            <person name="Albert V.A."/>
            <person name="Aono N."/>
            <person name="Aoyama T."/>
            <person name="Ambrose B.A."/>
            <person name="Ashton N.W."/>
            <person name="Axtell M.J."/>
            <person name="Barker E."/>
            <person name="Barker M.S."/>
            <person name="Bennetzen J.L."/>
            <person name="Bonawitz N.D."/>
            <person name="Chapple C."/>
            <person name="Cheng C."/>
            <person name="Correa L.G."/>
            <person name="Dacre M."/>
            <person name="DeBarry J."/>
            <person name="Dreyer I."/>
            <person name="Elias M."/>
            <person name="Engstrom E.M."/>
            <person name="Estelle M."/>
            <person name="Feng L."/>
            <person name="Finet C."/>
            <person name="Floyd S.K."/>
            <person name="Frommer W.B."/>
            <person name="Fujita T."/>
            <person name="Gramzow L."/>
            <person name="Gutensohn M."/>
            <person name="Harholt J."/>
            <person name="Hattori M."/>
            <person name="Heyl A."/>
            <person name="Hirai T."/>
            <person name="Hiwatashi Y."/>
            <person name="Ishikawa M."/>
            <person name="Iwata M."/>
            <person name="Karol K.G."/>
            <person name="Koehler B."/>
            <person name="Kolukisaoglu U."/>
            <person name="Kubo M."/>
            <person name="Kurata T."/>
            <person name="Lalonde S."/>
            <person name="Li K."/>
            <person name="Li Y."/>
            <person name="Litt A."/>
            <person name="Lyons E."/>
            <person name="Manning G."/>
            <person name="Maruyama T."/>
            <person name="Michael T.P."/>
            <person name="Mikami K."/>
            <person name="Miyazaki S."/>
            <person name="Morinaga S."/>
            <person name="Murata T."/>
            <person name="Mueller-Roeber B."/>
            <person name="Nelson D.R."/>
            <person name="Obara M."/>
            <person name="Oguri Y."/>
            <person name="Olmstead R.G."/>
            <person name="Onodera N."/>
            <person name="Petersen B.L."/>
            <person name="Pils B."/>
            <person name="Prigge M."/>
            <person name="Rensing S.A."/>
            <person name="Riano-Pachon D.M."/>
            <person name="Roberts A.W."/>
            <person name="Sato Y."/>
            <person name="Scheller H.V."/>
            <person name="Schulz B."/>
            <person name="Schulz C."/>
            <person name="Shakirov E.V."/>
            <person name="Shibagaki N."/>
            <person name="Shinohara N."/>
            <person name="Shippen D.E."/>
            <person name="Soerensen I."/>
            <person name="Sotooka R."/>
            <person name="Sugimoto N."/>
            <person name="Sugita M."/>
            <person name="Sumikawa N."/>
            <person name="Tanurdzic M."/>
            <person name="Theissen G."/>
            <person name="Ulvskov P."/>
            <person name="Wakazuki S."/>
            <person name="Weng J.K."/>
            <person name="Willats W.W."/>
            <person name="Wipf D."/>
            <person name="Wolf P.G."/>
            <person name="Yang L."/>
            <person name="Zimmer A.D."/>
            <person name="Zhu Q."/>
            <person name="Mitros T."/>
            <person name="Hellsten U."/>
            <person name="Loque D."/>
            <person name="Otillar R."/>
            <person name="Salamov A."/>
            <person name="Schmutz J."/>
            <person name="Shapiro H."/>
            <person name="Lindquist E."/>
            <person name="Lucas S."/>
            <person name="Rokhsar D."/>
            <person name="Grigoriev I.V."/>
        </authorList>
    </citation>
    <scope>NUCLEOTIDE SEQUENCE [LARGE SCALE GENOMIC DNA]</scope>
</reference>
<dbReference type="EMBL" id="GL377681">
    <property type="protein sequence ID" value="EFJ07722.1"/>
    <property type="molecule type" value="Genomic_DNA"/>
</dbReference>
<dbReference type="Pfam" id="PF12819">
    <property type="entry name" value="Malectin_like"/>
    <property type="match status" value="1"/>
</dbReference>
<evidence type="ECO:0000256" key="7">
    <source>
        <dbReference type="ARBA" id="ARBA00023136"/>
    </source>
</evidence>
<dbReference type="PANTHER" id="PTHR45631">
    <property type="entry name" value="OS07G0107800 PROTEIN-RELATED"/>
    <property type="match status" value="1"/>
</dbReference>
<dbReference type="Pfam" id="PF08263">
    <property type="entry name" value="LRRNT_2"/>
    <property type="match status" value="1"/>
</dbReference>
<dbReference type="InterPro" id="IPR001611">
    <property type="entry name" value="Leu-rich_rpt"/>
</dbReference>
<evidence type="ECO:0008006" key="12">
    <source>
        <dbReference type="Google" id="ProtNLM"/>
    </source>
</evidence>
<dbReference type="HOGENOM" id="CLU_000288_41_5_1"/>
<dbReference type="eggNOG" id="KOG0619">
    <property type="taxonomic scope" value="Eukaryota"/>
</dbReference>
<evidence type="ECO:0000259" key="9">
    <source>
        <dbReference type="Pfam" id="PF12819"/>
    </source>
</evidence>
<accession>D8T6G9</accession>
<dbReference type="InterPro" id="IPR013210">
    <property type="entry name" value="LRR_N_plant-typ"/>
</dbReference>
<keyword evidence="7" id="KW-0472">Membrane</keyword>
<evidence type="ECO:0000256" key="6">
    <source>
        <dbReference type="ARBA" id="ARBA00022989"/>
    </source>
</evidence>
<dbReference type="PANTHER" id="PTHR45631:SF191">
    <property type="entry name" value="DI-GLUCOSE BINDING PROTEIN WITH LEUCINE-RICH REPEAT DOMAIN-CONTAINING PROTEIN"/>
    <property type="match status" value="1"/>
</dbReference>
<proteinExistence type="predicted"/>
<organism evidence="11">
    <name type="scientific">Selaginella moellendorffii</name>
    <name type="common">Spikemoss</name>
    <dbReference type="NCBI Taxonomy" id="88036"/>
    <lineage>
        <taxon>Eukaryota</taxon>
        <taxon>Viridiplantae</taxon>
        <taxon>Streptophyta</taxon>
        <taxon>Embryophyta</taxon>
        <taxon>Tracheophyta</taxon>
        <taxon>Lycopodiopsida</taxon>
        <taxon>Selaginellales</taxon>
        <taxon>Selaginellaceae</taxon>
        <taxon>Selaginella</taxon>
    </lineage>
</organism>
<evidence type="ECO:0000313" key="11">
    <source>
        <dbReference type="Proteomes" id="UP000001514"/>
    </source>
</evidence>
<dbReference type="InParanoid" id="D8T6G9"/>
<keyword evidence="11" id="KW-1185">Reference proteome</keyword>
<evidence type="ECO:0000256" key="1">
    <source>
        <dbReference type="ARBA" id="ARBA00004167"/>
    </source>
</evidence>
<dbReference type="InterPro" id="IPR024788">
    <property type="entry name" value="Malectin-like_Carb-bd_dom"/>
</dbReference>
<dbReference type="Gene3D" id="2.60.120.430">
    <property type="entry name" value="Galactose-binding lectin"/>
    <property type="match status" value="1"/>
</dbReference>
<dbReference type="FunCoup" id="D8T6G9">
    <property type="interactions" value="2306"/>
</dbReference>
<keyword evidence="6" id="KW-1133">Transmembrane helix</keyword>
<name>D8T6G9_SELML</name>
<dbReference type="KEGG" id="smo:SELMODRAFT_133089"/>
<protein>
    <recommendedName>
        <fullName evidence="12">Malectin-like domain-containing protein</fullName>
    </recommendedName>
</protein>
<dbReference type="STRING" id="88036.D8T6G9"/>
<keyword evidence="2" id="KW-0433">Leucine-rich repeat</keyword>
<dbReference type="AlphaFoldDB" id="D8T6G9"/>
<comment type="subcellular location">
    <subcellularLocation>
        <location evidence="1">Membrane</location>
        <topology evidence="1">Single-pass membrane protein</topology>
    </subcellularLocation>
</comment>
<keyword evidence="4" id="KW-0732">Signal</keyword>
<feature type="domain" description="Leucine-rich repeat-containing N-terminal plant-type" evidence="8">
    <location>
        <begin position="273"/>
        <end position="312"/>
    </location>
</feature>
<keyword evidence="3" id="KW-0812">Transmembrane</keyword>
<dbReference type="GO" id="GO:0016020">
    <property type="term" value="C:membrane"/>
    <property type="evidence" value="ECO:0007669"/>
    <property type="project" value="UniProtKB-SubCell"/>
</dbReference>
<dbReference type="InterPro" id="IPR032675">
    <property type="entry name" value="LRR_dom_sf"/>
</dbReference>
<evidence type="ECO:0000256" key="2">
    <source>
        <dbReference type="ARBA" id="ARBA00022614"/>
    </source>
</evidence>
<evidence type="ECO:0000256" key="3">
    <source>
        <dbReference type="ARBA" id="ARBA00022692"/>
    </source>
</evidence>
<dbReference type="Gramene" id="EFJ07722">
    <property type="protein sequence ID" value="EFJ07722"/>
    <property type="gene ID" value="SELMODRAFT_133089"/>
</dbReference>
<evidence type="ECO:0000256" key="5">
    <source>
        <dbReference type="ARBA" id="ARBA00022737"/>
    </source>
</evidence>
<feature type="domain" description="Malectin-like" evidence="9">
    <location>
        <begin position="2"/>
        <end position="262"/>
    </location>
</feature>
<keyword evidence="5" id="KW-0677">Repeat</keyword>
<evidence type="ECO:0000259" key="8">
    <source>
        <dbReference type="Pfam" id="PF08263"/>
    </source>
</evidence>
<dbReference type="OrthoDB" id="2018673at2759"/>
<dbReference type="FunFam" id="3.80.10.10:FF:000129">
    <property type="entry name" value="Leucine-rich repeat receptor-like kinase"/>
    <property type="match status" value="1"/>
</dbReference>
<gene>
    <name evidence="10" type="ORF">SELMODRAFT_133089</name>
</gene>
<evidence type="ECO:0000256" key="4">
    <source>
        <dbReference type="ARBA" id="ARBA00022729"/>
    </source>
</evidence>
<dbReference type="OMA" id="YHINCGS"/>